<evidence type="ECO:0000313" key="2">
    <source>
        <dbReference type="Proteomes" id="UP000594014"/>
    </source>
</evidence>
<proteinExistence type="predicted"/>
<dbReference type="EMBL" id="CP042469">
    <property type="protein sequence ID" value="QOX65487.1"/>
    <property type="molecule type" value="Genomic_DNA"/>
</dbReference>
<protein>
    <submittedName>
        <fullName evidence="1">Lactate utilization protein</fullName>
    </submittedName>
</protein>
<accession>A0ACD1AG79</accession>
<reference evidence="1" key="1">
    <citation type="submission" date="2019-08" db="EMBL/GenBank/DDBJ databases">
        <title>Genome sequence of Clostridiales bacterium MT110.</title>
        <authorList>
            <person name="Cao J."/>
        </authorList>
    </citation>
    <scope>NUCLEOTIDE SEQUENCE</scope>
    <source>
        <strain evidence="1">MT110</strain>
    </source>
</reference>
<keyword evidence="2" id="KW-1185">Reference proteome</keyword>
<evidence type="ECO:0000313" key="1">
    <source>
        <dbReference type="EMBL" id="QOX65487.1"/>
    </source>
</evidence>
<dbReference type="Proteomes" id="UP000594014">
    <property type="component" value="Chromosome"/>
</dbReference>
<sequence>MESKKAANKLKIDTVIKNLEKRGMEGHYCQTSEEAVELILSMIPDKTIVSWGGSATLNELGVKGKLAERDLEIIDPYSTSDSAESMERRRRGLLSDYYLMSTNALTMDGELVNIDGTSNRVAALCFGPKNVIVVAGANKLAIGLDDAFTRAKLSAAVPNNVRLKRNNPCTITGTCNNCLSKDCICCNIVTTRYCGTPGRIQVILVNEELGY</sequence>
<name>A0ACD1AG79_9FIRM</name>
<organism evidence="1 2">
    <name type="scientific">Anoxybacterium hadale</name>
    <dbReference type="NCBI Taxonomy" id="3408580"/>
    <lineage>
        <taxon>Bacteria</taxon>
        <taxon>Bacillati</taxon>
        <taxon>Bacillota</taxon>
        <taxon>Clostridia</taxon>
        <taxon>Peptostreptococcales</taxon>
        <taxon>Anaerovoracaceae</taxon>
        <taxon>Anoxybacterium</taxon>
    </lineage>
</organism>
<gene>
    <name evidence="1" type="ORF">FRZ06_20050</name>
</gene>